<keyword evidence="4 13" id="KW-0808">Transferase</keyword>
<evidence type="ECO:0000313" key="20">
    <source>
        <dbReference type="EMBL" id="BAO40868.1"/>
    </source>
</evidence>
<evidence type="ECO:0000256" key="1">
    <source>
        <dbReference type="ARBA" id="ARBA00004604"/>
    </source>
</evidence>
<dbReference type="Gene3D" id="3.90.1100.10">
    <property type="match status" value="1"/>
</dbReference>
<dbReference type="Gene3D" id="2.40.270.10">
    <property type="entry name" value="DNA-directed RNA polymerase, subunit 2, domain 6"/>
    <property type="match status" value="1"/>
</dbReference>
<sequence>MAAVATPSSISPVGGNRTASFRTLEREQRFINPPKDKSAYPLLADAVQPHIGSFNALTEGPDGGLLNLGVKDIGSKVIFDGKGSDTNPNYLGNKLSLSVEKVSISKPMSNDGVSSAVERKVFPAEARQRLTSYKGKILLQLKWTVNDGEETFTEVRDCGGLPIMLQSNRCHLNKLSPYELVQNKEESDEFGGYFIVNGIEKLIRMLIVQRRNHPMAIIRPSFANRGASYSQYGIQIRSVRPDQTSQTNVLHYLNDGQVTFRFSWRKNEYLIPVVMILRALYDTNDREIFDHIVGGDTSNSFLTDRLELLLRGFKKRYPTLKNRKQTLQYLGDKFRVVFQASPDMTDLQVGEELLRRIVLVHLGENNKDKFNMLLFMIRKLYSLVAGECSPDNPDAAQHQEILLGGFLYGMIIKEKIEEYLQNIKLQIQTDINRGLAINFKEQKYMSKVLMRVNENIGSKLQYFLSTGNLVSQSGLDLQQVSGYTVVAEKINFYRFISHFRMVHRGSFFAQLKTTAVRKLLPESWGFFCPVHTPDGSPCGLLNHLAHKCKISTEQSDVSRLPSILYSLGVTPASHIIAAGPSMCCVQLDGKIVGWCSHEQGKVVADTLRFWKVEGKTPGLPVDLEVGYVPPTTSGQYPGLFLFGGRSRMMRPVRYLPLDKEDIVGPFEQVYMNIAVTPEEIENNIHSHVEFSPTNILSILANLTPFSDFNQSPRNMYQCQMGKQTMGTPGVALCHRSDNKLYRLQTGQTPIVKANLYDEYGMDNFPNGTNAVVAVISYTGYDMDDAMIINKSADERGFAYGTMYKVEKVNLSMNRTRGDPITQHFGFGTDEWPKEWLDKLDDDGLPLIGTYVEEGDPICAYFDDTLNKTKIKTYHSSEPAYIEEVKLIGDESSKFQELQAITIKYRIRRTPQIGDKFSSRHGQKGVCSRKWPTIDMPFSETGIQPDVIINPHAFPSRMTIGMFVESLAGKAGALHGIAQDSTPWTFSESDTPADYFGDQLLKAGYNYHGNEPMYSGATGEELRADIYIGVVYYQRLRHMVNDKFQVRSTGPVNSLTMQPVKGRKRHGGIRVGEMERDALIGHGTSFLLQDRLLNCSDYTQTSVCRDCGAILTTQSSVPKIGSMSTVRCRRCAIKFDEAKKLIAKYEPGEEPIHIADSEIWEDGQGNKYVGGGNTTTVAVPFVLKYLDSELAAMGIRLRYNVEPK</sequence>
<evidence type="ECO:0000259" key="16">
    <source>
        <dbReference type="Pfam" id="PF04561"/>
    </source>
</evidence>
<evidence type="ECO:0000256" key="6">
    <source>
        <dbReference type="ARBA" id="ARBA00022723"/>
    </source>
</evidence>
<dbReference type="AlphaFoldDB" id="W0TCX4"/>
<dbReference type="Pfam" id="PF00562">
    <property type="entry name" value="RNA_pol_Rpb2_6"/>
    <property type="match status" value="1"/>
</dbReference>
<dbReference type="Gene3D" id="3.90.1800.10">
    <property type="entry name" value="RNA polymerase alpha subunit dimerisation domain"/>
    <property type="match status" value="1"/>
</dbReference>
<evidence type="ECO:0000259" key="19">
    <source>
        <dbReference type="Pfam" id="PF06883"/>
    </source>
</evidence>
<dbReference type="RefSeq" id="XP_022676680.1">
    <property type="nucleotide sequence ID" value="XM_022820192.1"/>
</dbReference>
<gene>
    <name evidence="20" type="primary">RPA135</name>
    <name evidence="20" type="ORF">KLMA_50214</name>
</gene>
<dbReference type="Pfam" id="PF04565">
    <property type="entry name" value="RNA_pol_Rpb2_3"/>
    <property type="match status" value="1"/>
</dbReference>
<keyword evidence="7" id="KW-0863">Zinc-finger</keyword>
<dbReference type="Pfam" id="PF04560">
    <property type="entry name" value="RNA_pol_Rpb2_7"/>
    <property type="match status" value="1"/>
</dbReference>
<evidence type="ECO:0000259" key="17">
    <source>
        <dbReference type="Pfam" id="PF04563"/>
    </source>
</evidence>
<dbReference type="EMBL" id="AP012217">
    <property type="protein sequence ID" value="BAO40868.1"/>
    <property type="molecule type" value="Genomic_DNA"/>
</dbReference>
<dbReference type="FunFam" id="3.90.1100.10:FF:000016">
    <property type="entry name" value="DNA-directed RNA polymerase subunit beta"/>
    <property type="match status" value="1"/>
</dbReference>
<evidence type="ECO:0000256" key="4">
    <source>
        <dbReference type="ARBA" id="ARBA00022679"/>
    </source>
</evidence>
<evidence type="ECO:0000256" key="3">
    <source>
        <dbReference type="ARBA" id="ARBA00022478"/>
    </source>
</evidence>
<dbReference type="SUPFAM" id="SSF64484">
    <property type="entry name" value="beta and beta-prime subunits of DNA dependent RNA-polymerase"/>
    <property type="match status" value="1"/>
</dbReference>
<dbReference type="InterPro" id="IPR015712">
    <property type="entry name" value="DNA-dir_RNA_pol_su2"/>
</dbReference>
<comment type="catalytic activity">
    <reaction evidence="11">
        <text>RNA(n) + a ribonucleoside 5'-triphosphate = RNA(n+1) + diphosphate</text>
        <dbReference type="Rhea" id="RHEA:21248"/>
        <dbReference type="Rhea" id="RHEA-COMP:14527"/>
        <dbReference type="Rhea" id="RHEA-COMP:17342"/>
        <dbReference type="ChEBI" id="CHEBI:33019"/>
        <dbReference type="ChEBI" id="CHEBI:61557"/>
        <dbReference type="ChEBI" id="CHEBI:140395"/>
        <dbReference type="EC" id="2.7.7.6"/>
    </reaction>
    <physiologicalReaction direction="left-to-right" evidence="11">
        <dbReference type="Rhea" id="RHEA:21249"/>
    </physiologicalReaction>
</comment>
<dbReference type="InterPro" id="IPR007642">
    <property type="entry name" value="RNA_pol_Rpb2_2"/>
</dbReference>
<evidence type="ECO:0000259" key="14">
    <source>
        <dbReference type="Pfam" id="PF00562"/>
    </source>
</evidence>
<dbReference type="GO" id="GO:0003899">
    <property type="term" value="F:DNA-directed RNA polymerase activity"/>
    <property type="evidence" value="ECO:0007669"/>
    <property type="project" value="UniProtKB-EC"/>
</dbReference>
<evidence type="ECO:0000256" key="5">
    <source>
        <dbReference type="ARBA" id="ARBA00022695"/>
    </source>
</evidence>
<dbReference type="InterPro" id="IPR009674">
    <property type="entry name" value="Rpa2_dom_4"/>
</dbReference>
<evidence type="ECO:0000256" key="8">
    <source>
        <dbReference type="ARBA" id="ARBA00022833"/>
    </source>
</evidence>
<feature type="domain" description="DNA-directed RNA polymerase I subunit RPA2" evidence="19">
    <location>
        <begin position="592"/>
        <end position="650"/>
    </location>
</feature>
<evidence type="ECO:0000259" key="18">
    <source>
        <dbReference type="Pfam" id="PF04565"/>
    </source>
</evidence>
<dbReference type="Pfam" id="PF04563">
    <property type="entry name" value="RNA_pol_Rpb2_1"/>
    <property type="match status" value="1"/>
</dbReference>
<evidence type="ECO:0000256" key="9">
    <source>
        <dbReference type="ARBA" id="ARBA00023163"/>
    </source>
</evidence>
<dbReference type="Gene3D" id="3.90.1110.10">
    <property type="entry name" value="RNA polymerase Rpb2, domain 2"/>
    <property type="match status" value="1"/>
</dbReference>
<dbReference type="Proteomes" id="UP000065495">
    <property type="component" value="Chromosome 5"/>
</dbReference>
<evidence type="ECO:0000256" key="10">
    <source>
        <dbReference type="ARBA" id="ARBA00023242"/>
    </source>
</evidence>
<feature type="domain" description="RNA polymerase Rpb2" evidence="18">
    <location>
        <begin position="485"/>
        <end position="550"/>
    </location>
</feature>
<comment type="similarity">
    <text evidence="2 12">Belongs to the RNA polymerase beta chain family.</text>
</comment>
<evidence type="ECO:0000256" key="7">
    <source>
        <dbReference type="ARBA" id="ARBA00022771"/>
    </source>
</evidence>
<keyword evidence="3 13" id="KW-0240">DNA-directed RNA polymerase</keyword>
<feature type="domain" description="RNA polymerase Rpb2" evidence="16">
    <location>
        <begin position="210"/>
        <end position="401"/>
    </location>
</feature>
<dbReference type="FunFam" id="3.90.1100.10:FF:000008">
    <property type="entry name" value="DNA-directed RNA polymerase subunit beta"/>
    <property type="match status" value="1"/>
</dbReference>
<dbReference type="Pfam" id="PF04561">
    <property type="entry name" value="RNA_pol_Rpb2_2"/>
    <property type="match status" value="1"/>
</dbReference>
<dbReference type="VEuPathDB" id="FungiDB:KLMA_50214"/>
<dbReference type="GO" id="GO:0003677">
    <property type="term" value="F:DNA binding"/>
    <property type="evidence" value="ECO:0007669"/>
    <property type="project" value="InterPro"/>
</dbReference>
<dbReference type="InterPro" id="IPR037034">
    <property type="entry name" value="RNA_pol_Rpb2_2_sf"/>
</dbReference>
<keyword evidence="10" id="KW-0539">Nucleus</keyword>
<feature type="domain" description="RNA polymerase Rpb2" evidence="15">
    <location>
        <begin position="1066"/>
        <end position="1128"/>
    </location>
</feature>
<dbReference type="InterPro" id="IPR007641">
    <property type="entry name" value="RNA_pol_Rpb2_7"/>
</dbReference>
<evidence type="ECO:0000256" key="2">
    <source>
        <dbReference type="ARBA" id="ARBA00006835"/>
    </source>
</evidence>
<name>W0TCX4_KLUMD</name>
<dbReference type="FunFam" id="3.90.1070.20:FF:000003">
    <property type="entry name" value="DNA-directed RNA polymerase subunit beta"/>
    <property type="match status" value="1"/>
</dbReference>
<dbReference type="GO" id="GO:0000428">
    <property type="term" value="C:DNA-directed RNA polymerase complex"/>
    <property type="evidence" value="ECO:0007669"/>
    <property type="project" value="UniProtKB-KW"/>
</dbReference>
<dbReference type="EC" id="2.7.7.6" evidence="13"/>
<evidence type="ECO:0000256" key="13">
    <source>
        <dbReference type="RuleBase" id="RU363031"/>
    </source>
</evidence>
<dbReference type="FunFam" id="2.40.270.10:FF:000011">
    <property type="entry name" value="DNA-directed RNA polymerase subunit beta"/>
    <property type="match status" value="1"/>
</dbReference>
<dbReference type="CDD" id="cd00653">
    <property type="entry name" value="RNA_pol_B_RPB2"/>
    <property type="match status" value="1"/>
</dbReference>
<keyword evidence="8" id="KW-0862">Zinc</keyword>
<dbReference type="PROSITE" id="PS01166">
    <property type="entry name" value="RNA_POL_BETA"/>
    <property type="match status" value="1"/>
</dbReference>
<dbReference type="InterPro" id="IPR007645">
    <property type="entry name" value="RNA_pol_Rpb2_3"/>
</dbReference>
<dbReference type="GeneID" id="34716822"/>
<keyword evidence="6" id="KW-0479">Metal-binding</keyword>
<accession>W0TCX4</accession>
<dbReference type="GO" id="GO:0032549">
    <property type="term" value="F:ribonucleoside binding"/>
    <property type="evidence" value="ECO:0007669"/>
    <property type="project" value="InterPro"/>
</dbReference>
<dbReference type="FunFam" id="2.40.50.150:FF:000004">
    <property type="entry name" value="DNA-directed RNA polymerase subunit beta"/>
    <property type="match status" value="1"/>
</dbReference>
<dbReference type="Gene3D" id="3.90.1070.20">
    <property type="match status" value="1"/>
</dbReference>
<dbReference type="InterPro" id="IPR014724">
    <property type="entry name" value="RNA_pol_RPB2_OB-fold"/>
</dbReference>
<dbReference type="Gene3D" id="2.40.50.150">
    <property type="match status" value="1"/>
</dbReference>
<proteinExistence type="inferred from homology"/>
<dbReference type="GO" id="GO:0008270">
    <property type="term" value="F:zinc ion binding"/>
    <property type="evidence" value="ECO:0007669"/>
    <property type="project" value="UniProtKB-KW"/>
</dbReference>
<comment type="subcellular location">
    <subcellularLocation>
        <location evidence="1">Nucleus</location>
        <location evidence="1">Nucleolus</location>
    </subcellularLocation>
</comment>
<dbReference type="InterPro" id="IPR007121">
    <property type="entry name" value="RNA_pol_bsu_CS"/>
</dbReference>
<organism evidence="20 21">
    <name type="scientific">Kluyveromyces marxianus (strain DMKU3-1042 / BCC 29191 / NBRC 104275)</name>
    <name type="common">Yeast</name>
    <name type="synonym">Candida kefyr</name>
    <dbReference type="NCBI Taxonomy" id="1003335"/>
    <lineage>
        <taxon>Eukaryota</taxon>
        <taxon>Fungi</taxon>
        <taxon>Dikarya</taxon>
        <taxon>Ascomycota</taxon>
        <taxon>Saccharomycotina</taxon>
        <taxon>Saccharomycetes</taxon>
        <taxon>Saccharomycetales</taxon>
        <taxon>Saccharomycetaceae</taxon>
        <taxon>Kluyveromyces</taxon>
    </lineage>
</organism>
<evidence type="ECO:0000313" key="21">
    <source>
        <dbReference type="Proteomes" id="UP000065495"/>
    </source>
</evidence>
<feature type="domain" description="RNA polymerase beta subunit protrusion" evidence="17">
    <location>
        <begin position="46"/>
        <end position="457"/>
    </location>
</feature>
<comment type="function">
    <text evidence="13">DNA-dependent RNA polymerase catalyzes the transcription of DNA into RNA using the four ribonucleoside triphosphates as substrates.</text>
</comment>
<dbReference type="InterPro" id="IPR037033">
    <property type="entry name" value="DNA-dir_RNAP_su2_hyb_sf"/>
</dbReference>
<dbReference type="FunFam" id="3.90.1800.10:FF:000007">
    <property type="entry name" value="DNA-directed RNA polymerase subunit beta"/>
    <property type="match status" value="1"/>
</dbReference>
<evidence type="ECO:0000259" key="15">
    <source>
        <dbReference type="Pfam" id="PF04560"/>
    </source>
</evidence>
<keyword evidence="9 13" id="KW-0804">Transcription</keyword>
<dbReference type="InterPro" id="IPR007120">
    <property type="entry name" value="DNA-dir_RNAP_su2_dom"/>
</dbReference>
<reference evidence="20 21" key="1">
    <citation type="journal article" date="2015" name="Biotechnol. Biofuels">
        <title>Genetic basis of the highly efficient yeast Kluyveromyces marxianus: complete genome sequence and transcriptome analyses.</title>
        <authorList>
            <person name="Lertwattanasakul N."/>
            <person name="Kosaka T."/>
            <person name="Hosoyama A."/>
            <person name="Suzuki Y."/>
            <person name="Rodrussamee N."/>
            <person name="Matsutani M."/>
            <person name="Murata M."/>
            <person name="Fujimoto N."/>
            <person name="Suprayogi"/>
            <person name="Tsuchikane K."/>
            <person name="Limtong S."/>
            <person name="Fujita N."/>
            <person name="Yamada M."/>
        </authorList>
    </citation>
    <scope>NUCLEOTIDE SEQUENCE [LARGE SCALE GENOMIC DNA]</scope>
    <source>
        <strain evidence="21">DMKU3-1042 / BCC 29191 / NBRC 104275</strain>
    </source>
</reference>
<dbReference type="Pfam" id="PF06883">
    <property type="entry name" value="RNA_pol_Rpa2_4"/>
    <property type="match status" value="1"/>
</dbReference>
<evidence type="ECO:0000256" key="12">
    <source>
        <dbReference type="RuleBase" id="RU000434"/>
    </source>
</evidence>
<dbReference type="KEGG" id="kmx:KLMA_50214"/>
<evidence type="ECO:0000256" key="11">
    <source>
        <dbReference type="ARBA" id="ARBA00047768"/>
    </source>
</evidence>
<feature type="domain" description="DNA-directed RNA polymerase subunit 2 hybrid-binding" evidence="14">
    <location>
        <begin position="700"/>
        <end position="1064"/>
    </location>
</feature>
<dbReference type="PANTHER" id="PTHR20856">
    <property type="entry name" value="DNA-DIRECTED RNA POLYMERASE I SUBUNIT 2"/>
    <property type="match status" value="1"/>
</dbReference>
<dbReference type="GO" id="GO:0005730">
    <property type="term" value="C:nucleolus"/>
    <property type="evidence" value="ECO:0007669"/>
    <property type="project" value="UniProtKB-SubCell"/>
</dbReference>
<dbReference type="GO" id="GO:0006352">
    <property type="term" value="P:DNA-templated transcription initiation"/>
    <property type="evidence" value="ECO:0007669"/>
    <property type="project" value="UniProtKB-ARBA"/>
</dbReference>
<dbReference type="FunFam" id="3.90.1110.10:FF:000007">
    <property type="entry name" value="DNA-directed RNA polymerase subunit beta"/>
    <property type="match status" value="1"/>
</dbReference>
<dbReference type="GO" id="GO:0006362">
    <property type="term" value="P:transcription elongation by RNA polymerase I"/>
    <property type="evidence" value="ECO:0007669"/>
    <property type="project" value="UniProtKB-ARBA"/>
</dbReference>
<dbReference type="OrthoDB" id="10248617at2759"/>
<dbReference type="InterPro" id="IPR007644">
    <property type="entry name" value="RNA_pol_bsu_protrusion"/>
</dbReference>
<protein>
    <recommendedName>
        <fullName evidence="13">DNA-directed RNA polymerase subunit beta</fullName>
        <ecNumber evidence="13">2.7.7.6</ecNumber>
    </recommendedName>
</protein>
<keyword evidence="5 13" id="KW-0548">Nucleotidyltransferase</keyword>